<proteinExistence type="predicted"/>
<dbReference type="SUPFAM" id="SSF52058">
    <property type="entry name" value="L domain-like"/>
    <property type="match status" value="1"/>
</dbReference>
<dbReference type="InterPro" id="IPR001611">
    <property type="entry name" value="Leu-rich_rpt"/>
</dbReference>
<keyword evidence="9" id="KW-1185">Reference proteome</keyword>
<dbReference type="AlphaFoldDB" id="A0AAQ3S305"/>
<evidence type="ECO:0000256" key="2">
    <source>
        <dbReference type="ARBA" id="ARBA00022692"/>
    </source>
</evidence>
<evidence type="ECO:0000256" key="7">
    <source>
        <dbReference type="ARBA" id="ARBA00023180"/>
    </source>
</evidence>
<reference evidence="8 9" key="1">
    <citation type="journal article" date="2023" name="Life. Sci Alliance">
        <title>Evolutionary insights into 3D genome organization and epigenetic landscape of Vigna mungo.</title>
        <authorList>
            <person name="Junaid A."/>
            <person name="Singh B."/>
            <person name="Bhatia S."/>
        </authorList>
    </citation>
    <scope>NUCLEOTIDE SEQUENCE [LARGE SCALE GENOMIC DNA]</scope>
    <source>
        <strain evidence="8">Urdbean</strain>
    </source>
</reference>
<keyword evidence="2" id="KW-0812">Transmembrane</keyword>
<dbReference type="InterPro" id="IPR046956">
    <property type="entry name" value="RLP23-like"/>
</dbReference>
<feature type="non-terminal residue" evidence="8">
    <location>
        <position position="135"/>
    </location>
</feature>
<dbReference type="Pfam" id="PF00560">
    <property type="entry name" value="LRR_1"/>
    <property type="match status" value="3"/>
</dbReference>
<sequence>MIISHLSGCARYSLQELYLDGNQINGTLPDFSTFTSLKILLLSENKLNGEIPMDIQFPHKLEELYIYSNSLKGVLTDYHFSNMSKLECLDLSHNSLGLTFTQNWVPPFQLLSLHLRSCQLGPTFPMWLRTQNKFV</sequence>
<dbReference type="EMBL" id="CP144697">
    <property type="protein sequence ID" value="WVZ13981.1"/>
    <property type="molecule type" value="Genomic_DNA"/>
</dbReference>
<dbReference type="GO" id="GO:0016020">
    <property type="term" value="C:membrane"/>
    <property type="evidence" value="ECO:0007669"/>
    <property type="project" value="UniProtKB-SubCell"/>
</dbReference>
<evidence type="ECO:0000313" key="8">
    <source>
        <dbReference type="EMBL" id="WVZ13981.1"/>
    </source>
</evidence>
<accession>A0AAQ3S305</accession>
<evidence type="ECO:0000256" key="4">
    <source>
        <dbReference type="ARBA" id="ARBA00022989"/>
    </source>
</evidence>
<keyword evidence="4" id="KW-1133">Transmembrane helix</keyword>
<protein>
    <submittedName>
        <fullName evidence="8">Uncharacterized protein</fullName>
    </submittedName>
</protein>
<evidence type="ECO:0000313" key="9">
    <source>
        <dbReference type="Proteomes" id="UP001374535"/>
    </source>
</evidence>
<evidence type="ECO:0000256" key="6">
    <source>
        <dbReference type="ARBA" id="ARBA00023170"/>
    </source>
</evidence>
<comment type="subcellular location">
    <subcellularLocation>
        <location evidence="1">Membrane</location>
        <topology evidence="1">Single-pass type I membrane protein</topology>
    </subcellularLocation>
</comment>
<organism evidence="8 9">
    <name type="scientific">Vigna mungo</name>
    <name type="common">Black gram</name>
    <name type="synonym">Phaseolus mungo</name>
    <dbReference type="NCBI Taxonomy" id="3915"/>
    <lineage>
        <taxon>Eukaryota</taxon>
        <taxon>Viridiplantae</taxon>
        <taxon>Streptophyta</taxon>
        <taxon>Embryophyta</taxon>
        <taxon>Tracheophyta</taxon>
        <taxon>Spermatophyta</taxon>
        <taxon>Magnoliopsida</taxon>
        <taxon>eudicotyledons</taxon>
        <taxon>Gunneridae</taxon>
        <taxon>Pentapetalae</taxon>
        <taxon>rosids</taxon>
        <taxon>fabids</taxon>
        <taxon>Fabales</taxon>
        <taxon>Fabaceae</taxon>
        <taxon>Papilionoideae</taxon>
        <taxon>50 kb inversion clade</taxon>
        <taxon>NPAAA clade</taxon>
        <taxon>indigoferoid/millettioid clade</taxon>
        <taxon>Phaseoleae</taxon>
        <taxon>Vigna</taxon>
    </lineage>
</organism>
<keyword evidence="6" id="KW-0675">Receptor</keyword>
<dbReference type="PANTHER" id="PTHR48063">
    <property type="entry name" value="LRR RECEPTOR-LIKE KINASE"/>
    <property type="match status" value="1"/>
</dbReference>
<dbReference type="PANTHER" id="PTHR48063:SF98">
    <property type="entry name" value="LRR RECEPTOR-LIKE SERINE_THREONINE-PROTEIN KINASE FLS2"/>
    <property type="match status" value="1"/>
</dbReference>
<dbReference type="InterPro" id="IPR032675">
    <property type="entry name" value="LRR_dom_sf"/>
</dbReference>
<dbReference type="Gene3D" id="3.80.10.10">
    <property type="entry name" value="Ribonuclease Inhibitor"/>
    <property type="match status" value="1"/>
</dbReference>
<keyword evidence="7" id="KW-0325">Glycoprotein</keyword>
<evidence type="ECO:0000256" key="5">
    <source>
        <dbReference type="ARBA" id="ARBA00023136"/>
    </source>
</evidence>
<keyword evidence="5" id="KW-0472">Membrane</keyword>
<name>A0AAQ3S305_VIGMU</name>
<evidence type="ECO:0000256" key="1">
    <source>
        <dbReference type="ARBA" id="ARBA00004479"/>
    </source>
</evidence>
<dbReference type="Proteomes" id="UP001374535">
    <property type="component" value="Chromosome 4"/>
</dbReference>
<gene>
    <name evidence="8" type="ORF">V8G54_011547</name>
</gene>
<evidence type="ECO:0000256" key="3">
    <source>
        <dbReference type="ARBA" id="ARBA00022729"/>
    </source>
</evidence>
<keyword evidence="3" id="KW-0732">Signal</keyword>